<dbReference type="OrthoDB" id="9782872at2"/>
<proteinExistence type="inferred from homology"/>
<dbReference type="Proteomes" id="UP000291301">
    <property type="component" value="Unassembled WGS sequence"/>
</dbReference>
<accession>A0A4R0PFL5</accession>
<dbReference type="Pfam" id="PF01522">
    <property type="entry name" value="Polysacc_deac_1"/>
    <property type="match status" value="2"/>
</dbReference>
<dbReference type="RefSeq" id="WP_131567427.1">
    <property type="nucleotide sequence ID" value="NZ_JAINFK010000004.1"/>
</dbReference>
<evidence type="ECO:0000256" key="2">
    <source>
        <dbReference type="ARBA" id="ARBA00010973"/>
    </source>
</evidence>
<comment type="function">
    <text evidence="1">Is involved in generating a small heat-stable compound (Nod), an acylated oligomer of N-acetylglucosamine, that stimulates mitosis in various plant protoplasts.</text>
</comment>
<evidence type="ECO:0000256" key="4">
    <source>
        <dbReference type="ARBA" id="ARBA00022729"/>
    </source>
</evidence>
<dbReference type="PANTHER" id="PTHR34216">
    <property type="match status" value="1"/>
</dbReference>
<comment type="caution">
    <text evidence="7">The sequence shown here is derived from an EMBL/GenBank/DDBJ whole genome shotgun (WGS) entry which is preliminary data.</text>
</comment>
<dbReference type="PANTHER" id="PTHR34216:SF7">
    <property type="entry name" value="POLY-BETA-1,6-N-ACETYL-D-GLUCOSAMINE N-DEACETYLASE"/>
    <property type="match status" value="1"/>
</dbReference>
<sequence length="342" mass="37985">MHPLVKQTVISAGLEAIAQTRAGEFLPGAAGRGIVFTLHHVRPASTRAFEPNRLLSVTPDFLDSAIRETLDQGYIPVALEDLQNAVSNARENEKFVAFTLDDGCRDNARHAAPVFRKHAVPFTLFITKGLVERTHTMWWETAEALTRSRDDFRFDFGQGIETVDCRSNAQKHRAFIRLARFIETVDEDFAVSRLNAVANSSGVDPIQIVEDEILDAESLRGLGSDPLAGFGVHTISHCNLARVNDQRLQREIVEPIAALKDWTGKEPKSIAYPYGWKRACGEREASAAHHAGLSAGVTTRPGVIHGSCDDNWMLLPRVSLNGLYQKKRYVRALLSGIPFRFM</sequence>
<dbReference type="InterPro" id="IPR002509">
    <property type="entry name" value="NODB_dom"/>
</dbReference>
<dbReference type="EMBL" id="SJST01000002">
    <property type="protein sequence ID" value="TCD15389.1"/>
    <property type="molecule type" value="Genomic_DNA"/>
</dbReference>
<dbReference type="PROSITE" id="PS51677">
    <property type="entry name" value="NODB"/>
    <property type="match status" value="1"/>
</dbReference>
<organism evidence="7 8">
    <name type="scientific">Oricola cellulosilytica</name>
    <dbReference type="NCBI Taxonomy" id="1429082"/>
    <lineage>
        <taxon>Bacteria</taxon>
        <taxon>Pseudomonadati</taxon>
        <taxon>Pseudomonadota</taxon>
        <taxon>Alphaproteobacteria</taxon>
        <taxon>Hyphomicrobiales</taxon>
        <taxon>Ahrensiaceae</taxon>
        <taxon>Oricola</taxon>
    </lineage>
</organism>
<dbReference type="GO" id="GO:0005975">
    <property type="term" value="P:carbohydrate metabolic process"/>
    <property type="evidence" value="ECO:0007669"/>
    <property type="project" value="InterPro"/>
</dbReference>
<evidence type="ECO:0000256" key="1">
    <source>
        <dbReference type="ARBA" id="ARBA00003236"/>
    </source>
</evidence>
<evidence type="ECO:0000313" key="8">
    <source>
        <dbReference type="Proteomes" id="UP000291301"/>
    </source>
</evidence>
<dbReference type="InterPro" id="IPR011330">
    <property type="entry name" value="Glyco_hydro/deAcase_b/a-brl"/>
</dbReference>
<name>A0A4R0PFL5_9HYPH</name>
<keyword evidence="8" id="KW-1185">Reference proteome</keyword>
<dbReference type="SUPFAM" id="SSF88713">
    <property type="entry name" value="Glycoside hydrolase/deacetylase"/>
    <property type="match status" value="1"/>
</dbReference>
<evidence type="ECO:0000256" key="5">
    <source>
        <dbReference type="ARBA" id="ARBA00032976"/>
    </source>
</evidence>
<evidence type="ECO:0000313" key="7">
    <source>
        <dbReference type="EMBL" id="TCD15389.1"/>
    </source>
</evidence>
<feature type="domain" description="NodB homology" evidence="6">
    <location>
        <begin position="94"/>
        <end position="342"/>
    </location>
</feature>
<dbReference type="InterPro" id="IPR051398">
    <property type="entry name" value="Polysacch_Deacetylase"/>
</dbReference>
<dbReference type="AlphaFoldDB" id="A0A4R0PFL5"/>
<evidence type="ECO:0000259" key="6">
    <source>
        <dbReference type="PROSITE" id="PS51677"/>
    </source>
</evidence>
<reference evidence="7 8" key="1">
    <citation type="journal article" date="2015" name="Antonie Van Leeuwenhoek">
        <title>Oricola cellulosilytica gen. nov., sp. nov., a cellulose-degrading bacterium of the family Phyllobacteriaceae isolated from surface seashore water, and emended descriptions of Mesorhizobium loti and Phyllobacterium myrsinacearum.</title>
        <authorList>
            <person name="Hameed A."/>
            <person name="Shahina M."/>
            <person name="Lai W.A."/>
            <person name="Lin S.Y."/>
            <person name="Young L.S."/>
            <person name="Liu Y.C."/>
            <person name="Hsu Y.H."/>
            <person name="Young C.C."/>
        </authorList>
    </citation>
    <scope>NUCLEOTIDE SEQUENCE [LARGE SCALE GENOMIC DNA]</scope>
    <source>
        <strain evidence="7 8">KCTC 52183</strain>
    </source>
</reference>
<gene>
    <name evidence="7" type="ORF">E0D97_07625</name>
</gene>
<dbReference type="Gene3D" id="3.20.20.370">
    <property type="entry name" value="Glycoside hydrolase/deacetylase"/>
    <property type="match status" value="1"/>
</dbReference>
<protein>
    <recommendedName>
        <fullName evidence="3">Chitooligosaccharide deacetylase</fullName>
    </recommendedName>
    <alternativeName>
        <fullName evidence="5">Nodulation protein B</fullName>
    </alternativeName>
</protein>
<keyword evidence="4" id="KW-0732">Signal</keyword>
<dbReference type="GO" id="GO:0016810">
    <property type="term" value="F:hydrolase activity, acting on carbon-nitrogen (but not peptide) bonds"/>
    <property type="evidence" value="ECO:0007669"/>
    <property type="project" value="InterPro"/>
</dbReference>
<evidence type="ECO:0000256" key="3">
    <source>
        <dbReference type="ARBA" id="ARBA00020071"/>
    </source>
</evidence>
<comment type="similarity">
    <text evidence="2">Belongs to the polysaccharide deacetylase family.</text>
</comment>